<dbReference type="Proteomes" id="UP000072421">
    <property type="component" value="Chromosome"/>
</dbReference>
<evidence type="ECO:0000313" key="1">
    <source>
        <dbReference type="EMBL" id="AMO94063.1"/>
    </source>
</evidence>
<dbReference type="PATRIC" id="fig|158899.10.peg.1365"/>
<dbReference type="AlphaFoldDB" id="A0A127P8K1"/>
<organism evidence="1">
    <name type="scientific">Collimonas fungivorans</name>
    <dbReference type="NCBI Taxonomy" id="158899"/>
    <lineage>
        <taxon>Bacteria</taxon>
        <taxon>Pseudomonadati</taxon>
        <taxon>Pseudomonadota</taxon>
        <taxon>Betaproteobacteria</taxon>
        <taxon>Burkholderiales</taxon>
        <taxon>Oxalobacteraceae</taxon>
        <taxon>Collimonas</taxon>
    </lineage>
</organism>
<name>A0A127P8K1_9BURK</name>
<sequence>MILPIKAQSIMQFAADCRPAGKLPVANCKQSPAAGIRLKLT</sequence>
<dbReference type="EMBL" id="CP013232">
    <property type="protein sequence ID" value="AMO94063.1"/>
    <property type="molecule type" value="Genomic_DNA"/>
</dbReference>
<gene>
    <name evidence="1" type="ORF">CFter6_1352</name>
</gene>
<accession>A0A127P8K1</accession>
<proteinExistence type="predicted"/>
<reference evidence="1 2" key="1">
    <citation type="submission" date="2015-11" db="EMBL/GenBank/DDBJ databases">
        <title>Exploring the genomic traits of fungus-feeding bacterial genus Collimonas.</title>
        <authorList>
            <person name="Song C."/>
            <person name="Schmidt R."/>
            <person name="de Jager V."/>
            <person name="Krzyzanowska D."/>
            <person name="Jongedijk E."/>
            <person name="Cankar K."/>
            <person name="Beekwilder J."/>
            <person name="van Veen A."/>
            <person name="de Boer W."/>
            <person name="van Veen J.A."/>
            <person name="Garbeva P."/>
        </authorList>
    </citation>
    <scope>NUCLEOTIDE SEQUENCE [LARGE SCALE GENOMIC DNA]</scope>
    <source>
        <strain evidence="1 2">Ter6</strain>
    </source>
</reference>
<evidence type="ECO:0000313" key="2">
    <source>
        <dbReference type="Proteomes" id="UP000072421"/>
    </source>
</evidence>
<protein>
    <submittedName>
        <fullName evidence="1">Uncharacterized protein</fullName>
    </submittedName>
</protein>